<feature type="transmembrane region" description="Helical" evidence="10">
    <location>
        <begin position="45"/>
        <end position="64"/>
    </location>
</feature>
<proteinExistence type="predicted"/>
<dbReference type="AlphaFoldDB" id="A0A6P1TSH0"/>
<keyword evidence="6 13" id="KW-0418">Kinase</keyword>
<evidence type="ECO:0000256" key="5">
    <source>
        <dbReference type="ARBA" id="ARBA00022679"/>
    </source>
</evidence>
<dbReference type="PRINTS" id="PR00344">
    <property type="entry name" value="BCTRLSENSOR"/>
</dbReference>
<comment type="subcellular location">
    <subcellularLocation>
        <location evidence="2">Membrane</location>
    </subcellularLocation>
</comment>
<evidence type="ECO:0000313" key="13">
    <source>
        <dbReference type="EMBL" id="QHQ62686.1"/>
    </source>
</evidence>
<dbReference type="GO" id="GO:0005886">
    <property type="term" value="C:plasma membrane"/>
    <property type="evidence" value="ECO:0007669"/>
    <property type="project" value="TreeGrafter"/>
</dbReference>
<dbReference type="Gene3D" id="1.10.287.130">
    <property type="match status" value="1"/>
</dbReference>
<dbReference type="InterPro" id="IPR036890">
    <property type="entry name" value="HATPase_C_sf"/>
</dbReference>
<keyword evidence="14" id="KW-1185">Reference proteome</keyword>
<evidence type="ECO:0000259" key="11">
    <source>
        <dbReference type="PROSITE" id="PS50109"/>
    </source>
</evidence>
<evidence type="ECO:0000256" key="3">
    <source>
        <dbReference type="ARBA" id="ARBA00012438"/>
    </source>
</evidence>
<keyword evidence="9" id="KW-0175">Coiled coil</keyword>
<evidence type="ECO:0000259" key="12">
    <source>
        <dbReference type="PROSITE" id="PS50885"/>
    </source>
</evidence>
<dbReference type="FunFam" id="3.30.565.10:FF:000006">
    <property type="entry name" value="Sensor histidine kinase WalK"/>
    <property type="match status" value="1"/>
</dbReference>
<evidence type="ECO:0000256" key="10">
    <source>
        <dbReference type="SAM" id="Phobius"/>
    </source>
</evidence>
<sequence>MYTFVVYAKRLKIILASQNIYIQNGVLAIFSKIKEKLWFLKSMRVHSLFALFLIGVLPILFFTWEMLNTYNSTAFEQRKNDLQSQGSSMANLLLSSGYFSDPSIEEVNTELLRIANIYDGRILVVDSKLNILKDTYGIEDGNIIISEDVIKCLQGINSIRQDKENNFVEMTVPITHNTSKDIMGVILMNFSTKNINSVSSKLSQKASVLFLTTAILIFVYAFFYSGVFTKPFINLKKAIGHLTEGYMDEEVKVDGFYEVKQISNSLNQMLLRIKNLERSRQEFVSNVSHELKTPITSIKVLADSLIMQENVPPELYREFLVDITEEIERENKIINDLLSLVKLDKTASEMNITSIKINDLLELVLKRLRPIAKKNNIELIYESFRPVIAEVDEVKLSLALSNLIENAIKYNVEDGWVRVSLNADHKYFYVKVADSGIGIPEDAQDFIFDRFYRVDKARSRGTGGTGLGLSITKNAIHMHKGAIKVYSKENEGTTFTVRVPINYIA</sequence>
<feature type="domain" description="HAMP" evidence="12">
    <location>
        <begin position="226"/>
        <end position="278"/>
    </location>
</feature>
<dbReference type="FunFam" id="1.10.287.130:FF:000001">
    <property type="entry name" value="Two-component sensor histidine kinase"/>
    <property type="match status" value="1"/>
</dbReference>
<dbReference type="PROSITE" id="PS50885">
    <property type="entry name" value="HAMP"/>
    <property type="match status" value="1"/>
</dbReference>
<dbReference type="PANTHER" id="PTHR45453">
    <property type="entry name" value="PHOSPHATE REGULON SENSOR PROTEIN PHOR"/>
    <property type="match status" value="1"/>
</dbReference>
<evidence type="ECO:0000256" key="7">
    <source>
        <dbReference type="ARBA" id="ARBA00023012"/>
    </source>
</evidence>
<dbReference type="EC" id="2.7.13.3" evidence="3"/>
<dbReference type="CDD" id="cd00075">
    <property type="entry name" value="HATPase"/>
    <property type="match status" value="1"/>
</dbReference>
<evidence type="ECO:0000256" key="1">
    <source>
        <dbReference type="ARBA" id="ARBA00000085"/>
    </source>
</evidence>
<reference evidence="13 14" key="1">
    <citation type="submission" date="2020-01" db="EMBL/GenBank/DDBJ databases">
        <title>Genome analysis of Anaerocolumna sp. CBA3638.</title>
        <authorList>
            <person name="Kim J."/>
            <person name="Roh S.W."/>
        </authorList>
    </citation>
    <scope>NUCLEOTIDE SEQUENCE [LARGE SCALE GENOMIC DNA]</scope>
    <source>
        <strain evidence="13 14">CBA3638</strain>
    </source>
</reference>
<accession>A0A6P1TSH0</accession>
<evidence type="ECO:0000256" key="2">
    <source>
        <dbReference type="ARBA" id="ARBA00004370"/>
    </source>
</evidence>
<dbReference type="GO" id="GO:0016036">
    <property type="term" value="P:cellular response to phosphate starvation"/>
    <property type="evidence" value="ECO:0007669"/>
    <property type="project" value="TreeGrafter"/>
</dbReference>
<dbReference type="GO" id="GO:0004721">
    <property type="term" value="F:phosphoprotein phosphatase activity"/>
    <property type="evidence" value="ECO:0007669"/>
    <property type="project" value="TreeGrafter"/>
</dbReference>
<dbReference type="InterPro" id="IPR050351">
    <property type="entry name" value="BphY/WalK/GraS-like"/>
</dbReference>
<evidence type="ECO:0000313" key="14">
    <source>
        <dbReference type="Proteomes" id="UP000464314"/>
    </source>
</evidence>
<dbReference type="InterPro" id="IPR036097">
    <property type="entry name" value="HisK_dim/P_sf"/>
</dbReference>
<dbReference type="CDD" id="cd00082">
    <property type="entry name" value="HisKA"/>
    <property type="match status" value="1"/>
</dbReference>
<dbReference type="Gene3D" id="3.30.565.10">
    <property type="entry name" value="Histidine kinase-like ATPase, C-terminal domain"/>
    <property type="match status" value="1"/>
</dbReference>
<evidence type="ECO:0000256" key="8">
    <source>
        <dbReference type="ARBA" id="ARBA00023136"/>
    </source>
</evidence>
<evidence type="ECO:0000256" key="4">
    <source>
        <dbReference type="ARBA" id="ARBA00022553"/>
    </source>
</evidence>
<feature type="domain" description="Histidine kinase" evidence="11">
    <location>
        <begin position="286"/>
        <end position="503"/>
    </location>
</feature>
<dbReference type="PANTHER" id="PTHR45453:SF1">
    <property type="entry name" value="PHOSPHATE REGULON SENSOR PROTEIN PHOR"/>
    <property type="match status" value="1"/>
</dbReference>
<dbReference type="SMART" id="SM00388">
    <property type="entry name" value="HisKA"/>
    <property type="match status" value="1"/>
</dbReference>
<keyword evidence="5" id="KW-0808">Transferase</keyword>
<comment type="catalytic activity">
    <reaction evidence="1">
        <text>ATP + protein L-histidine = ADP + protein N-phospho-L-histidine.</text>
        <dbReference type="EC" id="2.7.13.3"/>
    </reaction>
</comment>
<keyword evidence="4" id="KW-0597">Phosphoprotein</keyword>
<dbReference type="Pfam" id="PF00512">
    <property type="entry name" value="HisKA"/>
    <property type="match status" value="1"/>
</dbReference>
<dbReference type="InterPro" id="IPR003660">
    <property type="entry name" value="HAMP_dom"/>
</dbReference>
<organism evidence="13 14">
    <name type="scientific">Anaerocolumna sedimenticola</name>
    <dbReference type="NCBI Taxonomy" id="2696063"/>
    <lineage>
        <taxon>Bacteria</taxon>
        <taxon>Bacillati</taxon>
        <taxon>Bacillota</taxon>
        <taxon>Clostridia</taxon>
        <taxon>Lachnospirales</taxon>
        <taxon>Lachnospiraceae</taxon>
        <taxon>Anaerocolumna</taxon>
    </lineage>
</organism>
<dbReference type="Pfam" id="PF02518">
    <property type="entry name" value="HATPase_c"/>
    <property type="match status" value="1"/>
</dbReference>
<dbReference type="InterPro" id="IPR003594">
    <property type="entry name" value="HATPase_dom"/>
</dbReference>
<dbReference type="KEGG" id="anr:Ana3638_19480"/>
<feature type="transmembrane region" description="Helical" evidence="10">
    <location>
        <begin position="208"/>
        <end position="227"/>
    </location>
</feature>
<keyword evidence="10" id="KW-0812">Transmembrane</keyword>
<dbReference type="Gene3D" id="6.10.340.10">
    <property type="match status" value="1"/>
</dbReference>
<dbReference type="InterPro" id="IPR005467">
    <property type="entry name" value="His_kinase_dom"/>
</dbReference>
<dbReference type="InterPro" id="IPR004358">
    <property type="entry name" value="Sig_transdc_His_kin-like_C"/>
</dbReference>
<dbReference type="SUPFAM" id="SSF47384">
    <property type="entry name" value="Homodimeric domain of signal transducing histidine kinase"/>
    <property type="match status" value="1"/>
</dbReference>
<dbReference type="GO" id="GO:0000155">
    <property type="term" value="F:phosphorelay sensor kinase activity"/>
    <property type="evidence" value="ECO:0007669"/>
    <property type="project" value="InterPro"/>
</dbReference>
<keyword evidence="10" id="KW-1133">Transmembrane helix</keyword>
<dbReference type="InterPro" id="IPR003661">
    <property type="entry name" value="HisK_dim/P_dom"/>
</dbReference>
<dbReference type="SUPFAM" id="SSF55874">
    <property type="entry name" value="ATPase domain of HSP90 chaperone/DNA topoisomerase II/histidine kinase"/>
    <property type="match status" value="1"/>
</dbReference>
<keyword evidence="8 10" id="KW-0472">Membrane</keyword>
<keyword evidence="7" id="KW-0902">Two-component regulatory system</keyword>
<protein>
    <recommendedName>
        <fullName evidence="3">histidine kinase</fullName>
        <ecNumber evidence="3">2.7.13.3</ecNumber>
    </recommendedName>
</protein>
<dbReference type="SMART" id="SM00387">
    <property type="entry name" value="HATPase_c"/>
    <property type="match status" value="1"/>
</dbReference>
<evidence type="ECO:0000256" key="6">
    <source>
        <dbReference type="ARBA" id="ARBA00022777"/>
    </source>
</evidence>
<dbReference type="EMBL" id="CP048000">
    <property type="protein sequence ID" value="QHQ62686.1"/>
    <property type="molecule type" value="Genomic_DNA"/>
</dbReference>
<feature type="coiled-coil region" evidence="9">
    <location>
        <begin position="259"/>
        <end position="286"/>
    </location>
</feature>
<dbReference type="PROSITE" id="PS50109">
    <property type="entry name" value="HIS_KIN"/>
    <property type="match status" value="1"/>
</dbReference>
<dbReference type="Proteomes" id="UP000464314">
    <property type="component" value="Chromosome"/>
</dbReference>
<gene>
    <name evidence="13" type="ORF">Ana3638_19480</name>
</gene>
<evidence type="ECO:0000256" key="9">
    <source>
        <dbReference type="SAM" id="Coils"/>
    </source>
</evidence>
<name>A0A6P1TSH0_9FIRM</name>